<comment type="caution">
    <text evidence="1">The sequence shown here is derived from an EMBL/GenBank/DDBJ whole genome shotgun (WGS) entry which is preliminary data.</text>
</comment>
<dbReference type="AlphaFoldDB" id="A0AAN5D2U5"/>
<dbReference type="EMBL" id="BTRK01000005">
    <property type="protein sequence ID" value="GMR54609.1"/>
    <property type="molecule type" value="Genomic_DNA"/>
</dbReference>
<evidence type="ECO:0000313" key="2">
    <source>
        <dbReference type="EMBL" id="GMR54617.1"/>
    </source>
</evidence>
<reference evidence="3" key="1">
    <citation type="submission" date="2022-10" db="EMBL/GenBank/DDBJ databases">
        <title>Genome assembly of Pristionchus species.</title>
        <authorList>
            <person name="Yoshida K."/>
            <person name="Sommer R.J."/>
        </authorList>
    </citation>
    <scope>NUCLEOTIDE SEQUENCE [LARGE SCALE GENOMIC DNA]</scope>
    <source>
        <strain evidence="2 3">RS5460</strain>
    </source>
</reference>
<name>A0AAN5D2U5_9BILA</name>
<dbReference type="Proteomes" id="UP001328107">
    <property type="component" value="Unassembled WGS sequence"/>
</dbReference>
<proteinExistence type="predicted"/>
<accession>A0AAN5D2U5</accession>
<protein>
    <submittedName>
        <fullName evidence="1">Uncharacterized protein</fullName>
    </submittedName>
</protein>
<gene>
    <name evidence="1" type="ORF">PMAYCL1PPCAC_24804</name>
    <name evidence="2" type="ORF">PMAYCL1PPCAC_24812</name>
</gene>
<feature type="non-terminal residue" evidence="1">
    <location>
        <position position="1"/>
    </location>
</feature>
<sequence length="65" mass="7309">TLFISPTEKLRIADEYNLAGLLDHCLSALKTPKDFKKVKDSPIYRGLSSELKGILFERIIGISFP</sequence>
<evidence type="ECO:0000313" key="3">
    <source>
        <dbReference type="Proteomes" id="UP001328107"/>
    </source>
</evidence>
<keyword evidence="3" id="KW-1185">Reference proteome</keyword>
<reference evidence="1" key="2">
    <citation type="submission" date="2023-06" db="EMBL/GenBank/DDBJ databases">
        <title>Genome assembly of Pristionchus species.</title>
        <authorList>
            <person name="Yoshida K."/>
            <person name="Sommer R.J."/>
        </authorList>
    </citation>
    <scope>NUCLEOTIDE SEQUENCE</scope>
    <source>
        <strain evidence="1 3">RS5460</strain>
    </source>
</reference>
<organism evidence="1 3">
    <name type="scientific">Pristionchus mayeri</name>
    <dbReference type="NCBI Taxonomy" id="1317129"/>
    <lineage>
        <taxon>Eukaryota</taxon>
        <taxon>Metazoa</taxon>
        <taxon>Ecdysozoa</taxon>
        <taxon>Nematoda</taxon>
        <taxon>Chromadorea</taxon>
        <taxon>Rhabditida</taxon>
        <taxon>Rhabditina</taxon>
        <taxon>Diplogasteromorpha</taxon>
        <taxon>Diplogasteroidea</taxon>
        <taxon>Neodiplogasteridae</taxon>
        <taxon>Pristionchus</taxon>
    </lineage>
</organism>
<dbReference type="EMBL" id="BTRK01000005">
    <property type="protein sequence ID" value="GMR54617.1"/>
    <property type="molecule type" value="Genomic_DNA"/>
</dbReference>
<evidence type="ECO:0000313" key="1">
    <source>
        <dbReference type="EMBL" id="GMR54609.1"/>
    </source>
</evidence>